<gene>
    <name evidence="2" type="ORF">PIB30_067736</name>
</gene>
<name>A0ABU6YK89_9FABA</name>
<proteinExistence type="predicted"/>
<keyword evidence="3" id="KW-1185">Reference proteome</keyword>
<organism evidence="2 3">
    <name type="scientific">Stylosanthes scabra</name>
    <dbReference type="NCBI Taxonomy" id="79078"/>
    <lineage>
        <taxon>Eukaryota</taxon>
        <taxon>Viridiplantae</taxon>
        <taxon>Streptophyta</taxon>
        <taxon>Embryophyta</taxon>
        <taxon>Tracheophyta</taxon>
        <taxon>Spermatophyta</taxon>
        <taxon>Magnoliopsida</taxon>
        <taxon>eudicotyledons</taxon>
        <taxon>Gunneridae</taxon>
        <taxon>Pentapetalae</taxon>
        <taxon>rosids</taxon>
        <taxon>fabids</taxon>
        <taxon>Fabales</taxon>
        <taxon>Fabaceae</taxon>
        <taxon>Papilionoideae</taxon>
        <taxon>50 kb inversion clade</taxon>
        <taxon>dalbergioids sensu lato</taxon>
        <taxon>Dalbergieae</taxon>
        <taxon>Pterocarpus clade</taxon>
        <taxon>Stylosanthes</taxon>
    </lineage>
</organism>
<feature type="region of interest" description="Disordered" evidence="1">
    <location>
        <begin position="1"/>
        <end position="93"/>
    </location>
</feature>
<dbReference type="Proteomes" id="UP001341840">
    <property type="component" value="Unassembled WGS sequence"/>
</dbReference>
<protein>
    <submittedName>
        <fullName evidence="2">Uncharacterized protein</fullName>
    </submittedName>
</protein>
<evidence type="ECO:0000256" key="1">
    <source>
        <dbReference type="SAM" id="MobiDB-lite"/>
    </source>
</evidence>
<comment type="caution">
    <text evidence="2">The sequence shown here is derived from an EMBL/GenBank/DDBJ whole genome shotgun (WGS) entry which is preliminary data.</text>
</comment>
<feature type="compositionally biased region" description="Basic and acidic residues" evidence="1">
    <location>
        <begin position="1"/>
        <end position="10"/>
    </location>
</feature>
<sequence length="164" mass="18806">MKVEKDERSRVQKKNASSESEFESDPVPEPPQQPPHQEEIIDISSSSEDEHEPTPFIPLILKAKEEEQPPQPRQEEKNPSADEEQHLEVEGRPVQTQSVVKVIPIYPTQEVFDISSGSDDELEPTPIQVLISKAEVDHVSSPRVMRQIFSRKRFATIRQVHRIK</sequence>
<feature type="compositionally biased region" description="Basic and acidic residues" evidence="1">
    <location>
        <begin position="62"/>
        <end position="91"/>
    </location>
</feature>
<reference evidence="2 3" key="1">
    <citation type="journal article" date="2023" name="Plants (Basel)">
        <title>Bridging the Gap: Combining Genomics and Transcriptomics Approaches to Understand Stylosanthes scabra, an Orphan Legume from the Brazilian Caatinga.</title>
        <authorList>
            <person name="Ferreira-Neto J.R.C."/>
            <person name="da Silva M.D."/>
            <person name="Binneck E."/>
            <person name="de Melo N.F."/>
            <person name="da Silva R.H."/>
            <person name="de Melo A.L.T.M."/>
            <person name="Pandolfi V."/>
            <person name="Bustamante F.O."/>
            <person name="Brasileiro-Vidal A.C."/>
            <person name="Benko-Iseppon A.M."/>
        </authorList>
    </citation>
    <scope>NUCLEOTIDE SEQUENCE [LARGE SCALE GENOMIC DNA]</scope>
    <source>
        <tissue evidence="2">Leaves</tissue>
    </source>
</reference>
<accession>A0ABU6YK89</accession>
<evidence type="ECO:0000313" key="3">
    <source>
        <dbReference type="Proteomes" id="UP001341840"/>
    </source>
</evidence>
<evidence type="ECO:0000313" key="2">
    <source>
        <dbReference type="EMBL" id="MED6210820.1"/>
    </source>
</evidence>
<dbReference type="EMBL" id="JASCZI010242368">
    <property type="protein sequence ID" value="MED6210820.1"/>
    <property type="molecule type" value="Genomic_DNA"/>
</dbReference>